<dbReference type="SUPFAM" id="SSF53474">
    <property type="entry name" value="alpha/beta-Hydrolases"/>
    <property type="match status" value="1"/>
</dbReference>
<dbReference type="Gene3D" id="2.60.120.260">
    <property type="entry name" value="Galactose-binding domain-like"/>
    <property type="match status" value="1"/>
</dbReference>
<dbReference type="GO" id="GO:0052689">
    <property type="term" value="F:carboxylic ester hydrolase activity"/>
    <property type="evidence" value="ECO:0007669"/>
    <property type="project" value="UniProtKB-ARBA"/>
</dbReference>
<reference evidence="6" key="1">
    <citation type="submission" date="2016-06" db="EMBL/GenBank/DDBJ databases">
        <authorList>
            <person name="Varghese N."/>
            <person name="Submissions Spin"/>
        </authorList>
    </citation>
    <scope>NUCLEOTIDE SEQUENCE [LARGE SCALE GENOMIC DNA]</scope>
    <source>
        <strain evidence="6">DSM 45431</strain>
    </source>
</reference>
<evidence type="ECO:0000259" key="4">
    <source>
        <dbReference type="SMART" id="SM00939"/>
    </source>
</evidence>
<dbReference type="GO" id="GO:0008239">
    <property type="term" value="F:dipeptidyl-peptidase activity"/>
    <property type="evidence" value="ECO:0007669"/>
    <property type="project" value="InterPro"/>
</dbReference>
<accession>A0A1C6SD56</accession>
<dbReference type="AlphaFoldDB" id="A0A1C6SD56"/>
<evidence type="ECO:0000256" key="1">
    <source>
        <dbReference type="ARBA" id="ARBA00008645"/>
    </source>
</evidence>
<dbReference type="InterPro" id="IPR029058">
    <property type="entry name" value="AB_hydrolase_fold"/>
</dbReference>
<evidence type="ECO:0000313" key="5">
    <source>
        <dbReference type="EMBL" id="SCL27296.1"/>
    </source>
</evidence>
<comment type="similarity">
    <text evidence="1">Belongs to the AB hydrolase superfamily.</text>
</comment>
<dbReference type="STRING" id="568872.GA0070624_3473"/>
<name>A0A1C6SD56_9ACTN</name>
<dbReference type="InterPro" id="IPR050261">
    <property type="entry name" value="FrsA_esterase"/>
</dbReference>
<gene>
    <name evidence="5" type="ORF">GA0070624_3473</name>
</gene>
<feature type="region of interest" description="Disordered" evidence="3">
    <location>
        <begin position="71"/>
        <end position="92"/>
    </location>
</feature>
<keyword evidence="2" id="KW-0378">Hydrolase</keyword>
<organism evidence="5 6">
    <name type="scientific">Micromonospora rhizosphaerae</name>
    <dbReference type="NCBI Taxonomy" id="568872"/>
    <lineage>
        <taxon>Bacteria</taxon>
        <taxon>Bacillati</taxon>
        <taxon>Actinomycetota</taxon>
        <taxon>Actinomycetes</taxon>
        <taxon>Micromonosporales</taxon>
        <taxon>Micromonosporaceae</taxon>
        <taxon>Micromonospora</taxon>
    </lineage>
</organism>
<dbReference type="Pfam" id="PF08530">
    <property type="entry name" value="PepX_C"/>
    <property type="match status" value="1"/>
</dbReference>
<dbReference type="Proteomes" id="UP000199413">
    <property type="component" value="Unassembled WGS sequence"/>
</dbReference>
<dbReference type="PANTHER" id="PTHR22946">
    <property type="entry name" value="DIENELACTONE HYDROLASE DOMAIN-CONTAINING PROTEIN-RELATED"/>
    <property type="match status" value="1"/>
</dbReference>
<dbReference type="SUPFAM" id="SSF49785">
    <property type="entry name" value="Galactose-binding domain-like"/>
    <property type="match status" value="1"/>
</dbReference>
<evidence type="ECO:0000313" key="6">
    <source>
        <dbReference type="Proteomes" id="UP000199413"/>
    </source>
</evidence>
<dbReference type="SMART" id="SM00939">
    <property type="entry name" value="PepX_C"/>
    <property type="match status" value="1"/>
</dbReference>
<dbReference type="PANTHER" id="PTHR22946:SF9">
    <property type="entry name" value="POLYKETIDE TRANSFERASE AF380"/>
    <property type="match status" value="1"/>
</dbReference>
<sequence>MDVTRPLPGTGDTHPLIVLLHGFGNDKHEWESTSDAADGADKYHWNTHWFAAHGYYVLTYTARGFRDNGPQASYQPATPPGAAPTCLPPGGSACPPTGTIRVKNKDVEIRDTQWLAALTALAYPDISPDQVAVSGGSYGGGESWLQAAAQAGSEYWSDWPGLPRLRLQVAVPKYPWTDLAYALMPNGHPGGPSQAAAGEPYRGSDLYSSAQGAPDTVGVGNPIGVAKSSYVGGLYSLGTANGVFDEGSLSPQSNGPEPFTAWLARVDAGEPYSTPGRVDDSTMSQLRTAFSGWHSAYYQPGWRTGRDAGRTPAILSVSGWTDDLFPPVESFRMFTYLKSLDRNWPVAVVVGDIGHARAQNPPGVWQAINEQAWRFLQANIAGSRPASTTASSYPTRCTGAATAADAISAGSPAALAKGTLVVDFKGSVLLPPTSGATDPDAAVTDAVAGGTITSTSAGCRTSARLATSPSDGYTAVSQPLPTEQTLVGISHAEARYAATPGAFTAVLTARVWDVSPDGAALLVSRGVYRFDFTGYDARSGIVQVPLYGNHWTFPAGHRVRLDFAQVDQPTYRPPNPAFTAALDLSATRLVLPVRQQANTTIR</sequence>
<dbReference type="InterPro" id="IPR013736">
    <property type="entry name" value="Xaa-Pro_dipept_C"/>
</dbReference>
<feature type="domain" description="Xaa-Pro dipeptidyl-peptidase C-terminal" evidence="4">
    <location>
        <begin position="332"/>
        <end position="590"/>
    </location>
</feature>
<evidence type="ECO:0000256" key="3">
    <source>
        <dbReference type="SAM" id="MobiDB-lite"/>
    </source>
</evidence>
<dbReference type="EMBL" id="FMHV01000002">
    <property type="protein sequence ID" value="SCL27296.1"/>
    <property type="molecule type" value="Genomic_DNA"/>
</dbReference>
<evidence type="ECO:0000256" key="2">
    <source>
        <dbReference type="ARBA" id="ARBA00022801"/>
    </source>
</evidence>
<keyword evidence="6" id="KW-1185">Reference proteome</keyword>
<dbReference type="Gene3D" id="3.40.50.1820">
    <property type="entry name" value="alpha/beta hydrolase"/>
    <property type="match status" value="1"/>
</dbReference>
<protein>
    <submittedName>
        <fullName evidence="5">X-Pro dipeptidyl-peptidase C-terminal non-catalytic domain-containing protein</fullName>
    </submittedName>
</protein>
<feature type="region of interest" description="Disordered" evidence="3">
    <location>
        <begin position="190"/>
        <end position="209"/>
    </location>
</feature>
<dbReference type="InterPro" id="IPR008979">
    <property type="entry name" value="Galactose-bd-like_sf"/>
</dbReference>
<proteinExistence type="inferred from homology"/>